<evidence type="ECO:0000313" key="1">
    <source>
        <dbReference type="EMBL" id="QDT94158.1"/>
    </source>
</evidence>
<dbReference type="Proteomes" id="UP000316855">
    <property type="component" value="Chromosome"/>
</dbReference>
<dbReference type="KEGG" id="gax:Pan161_58510"/>
<dbReference type="AlphaFoldDB" id="A0A517VMB7"/>
<gene>
    <name evidence="1" type="ORF">Pan161_58510</name>
</gene>
<organism evidence="1 2">
    <name type="scientific">Gimesia algae</name>
    <dbReference type="NCBI Taxonomy" id="2527971"/>
    <lineage>
        <taxon>Bacteria</taxon>
        <taxon>Pseudomonadati</taxon>
        <taxon>Planctomycetota</taxon>
        <taxon>Planctomycetia</taxon>
        <taxon>Planctomycetales</taxon>
        <taxon>Planctomycetaceae</taxon>
        <taxon>Gimesia</taxon>
    </lineage>
</organism>
<sequence>MTLKVWVGGAPAVAQSEKYALPIDIEGGQIMTATIGGKSITYEFPSGPIRKNVAAAFVNLWAATTDTVPEFAQVDISDNGDGSFTLESETPGMPYFVTILIGDGTNEKQLVTMQGTITGGTFTLTFNGQTTDPIAYDASAATVQTELEALSNIEVGDVDVTGVDGGPWTIEFKGNLADTDVSLLDYDDTLLEATNEQQTITLASCSGGTFALTFDGQTTDPIAYNASAATIESELEALLGIGAGNVSVSGSGPWVVEFVGTLRGTDVDQIMVDGSNLTGVLAASIAETTPGGNGVNERWLTDIVSSTSSSLATNFRLTGNGSVSSGTFDVLIVVDSTTIMDLDDIPYDVTIAELQELIEAELASYSSGRYVNCVAVRGTVSANGTTGSGQLSDGDNVSINLSTGIGINGGTVAVTVDSTGLAGGTYSKTNPGTIGWSSDWLTGLSSFYLTVGGESTDDLDFSSTAAQIVTALEGLSTVGAGNVQVTLSDESYSKAILIEFIGDLANQDTGMTVVMDSNATVVNKFTTKVLNGAGGTSEVQTLSIAGGPGSGTFALSFDGVDTDLLDYDSTAEEIETALEALPGIGAGNVSCSGGALPGSDVVITFAGSKAGLDIDPIVVIFGVTEETVKGGGDPTVDVQTTQTILTKTVIAESSGPNDWNTDGNWDTLEKPVNADSVLVPDGDDILYGLDQSDLTLALLHYTATATQMGLPRRDENGNIEYRDRHLKVTAAEIIIDSNSQLINIDVMDSSPTIEVLNSGSGRDGEYAVQIIGENSANTASLLVLSGNVGVAKGPKEAAYLKTITQRGGQLWIGQDVGLEDVERTGGQFHSDRTSINGTLAI</sequence>
<protein>
    <submittedName>
        <fullName evidence="1">Uncharacterized protein</fullName>
    </submittedName>
</protein>
<dbReference type="OrthoDB" id="245702at2"/>
<accession>A0A517VMB7</accession>
<keyword evidence="2" id="KW-1185">Reference proteome</keyword>
<reference evidence="1 2" key="1">
    <citation type="submission" date="2019-02" db="EMBL/GenBank/DDBJ databases">
        <title>Deep-cultivation of Planctomycetes and their phenomic and genomic characterization uncovers novel biology.</title>
        <authorList>
            <person name="Wiegand S."/>
            <person name="Jogler M."/>
            <person name="Boedeker C."/>
            <person name="Pinto D."/>
            <person name="Vollmers J."/>
            <person name="Rivas-Marin E."/>
            <person name="Kohn T."/>
            <person name="Peeters S.H."/>
            <person name="Heuer A."/>
            <person name="Rast P."/>
            <person name="Oberbeckmann S."/>
            <person name="Bunk B."/>
            <person name="Jeske O."/>
            <person name="Meyerdierks A."/>
            <person name="Storesund J.E."/>
            <person name="Kallscheuer N."/>
            <person name="Luecker S."/>
            <person name="Lage O.M."/>
            <person name="Pohl T."/>
            <person name="Merkel B.J."/>
            <person name="Hornburger P."/>
            <person name="Mueller R.-W."/>
            <person name="Bruemmer F."/>
            <person name="Labrenz M."/>
            <person name="Spormann A.M."/>
            <person name="Op den Camp H."/>
            <person name="Overmann J."/>
            <person name="Amann R."/>
            <person name="Jetten M.S.M."/>
            <person name="Mascher T."/>
            <person name="Medema M.H."/>
            <person name="Devos D.P."/>
            <person name="Kaster A.-K."/>
            <person name="Ovreas L."/>
            <person name="Rohde M."/>
            <person name="Galperin M.Y."/>
            <person name="Jogler C."/>
        </authorList>
    </citation>
    <scope>NUCLEOTIDE SEQUENCE [LARGE SCALE GENOMIC DNA]</scope>
    <source>
        <strain evidence="1 2">Pan161</strain>
    </source>
</reference>
<proteinExistence type="predicted"/>
<dbReference type="RefSeq" id="WP_145232086.1">
    <property type="nucleotide sequence ID" value="NZ_CP036343.1"/>
</dbReference>
<dbReference type="EMBL" id="CP036343">
    <property type="protein sequence ID" value="QDT94158.1"/>
    <property type="molecule type" value="Genomic_DNA"/>
</dbReference>
<evidence type="ECO:0000313" key="2">
    <source>
        <dbReference type="Proteomes" id="UP000316855"/>
    </source>
</evidence>
<name>A0A517VMB7_9PLAN</name>